<protein>
    <recommendedName>
        <fullName evidence="6">Recombinase family protein</fullName>
    </recommendedName>
</protein>
<evidence type="ECO:0000313" key="5">
    <source>
        <dbReference type="Proteomes" id="UP000001946"/>
    </source>
</evidence>
<reference evidence="4 5" key="1">
    <citation type="journal article" date="2006" name="J. Bacteriol.">
        <title>Complete genome sequence of the dehalorespiring bacterium Desulfitobacterium hafniense Y51 and comparison with Dehalococcoides ethenogenes 195.</title>
        <authorList>
            <person name="Nonaka H."/>
            <person name="Keresztes G."/>
            <person name="Shinoda Y."/>
            <person name="Ikenaga Y."/>
            <person name="Abe M."/>
            <person name="Naito K."/>
            <person name="Inatomi K."/>
            <person name="Furukawa K."/>
            <person name="Inui M."/>
            <person name="Yukawa H."/>
        </authorList>
    </citation>
    <scope>NUCLEOTIDE SEQUENCE [LARGE SCALE GENOMIC DNA]</scope>
    <source>
        <strain evidence="4 5">Y51</strain>
    </source>
</reference>
<feature type="domain" description="Recombinase" evidence="3">
    <location>
        <begin position="204"/>
        <end position="330"/>
    </location>
</feature>
<dbReference type="eggNOG" id="COG1961">
    <property type="taxonomic scope" value="Bacteria"/>
</dbReference>
<evidence type="ECO:0000256" key="1">
    <source>
        <dbReference type="SAM" id="Coils"/>
    </source>
</evidence>
<dbReference type="InterPro" id="IPR038109">
    <property type="entry name" value="DNA_bind_recomb_sf"/>
</dbReference>
<organism evidence="4 5">
    <name type="scientific">Desulfitobacterium hafniense (strain Y51)</name>
    <dbReference type="NCBI Taxonomy" id="138119"/>
    <lineage>
        <taxon>Bacteria</taxon>
        <taxon>Bacillati</taxon>
        <taxon>Bacillota</taxon>
        <taxon>Clostridia</taxon>
        <taxon>Eubacteriales</taxon>
        <taxon>Desulfitobacteriaceae</taxon>
        <taxon>Desulfitobacterium</taxon>
    </lineage>
</organism>
<dbReference type="HOGENOM" id="CLU_010686_0_5_9"/>
<dbReference type="GO" id="GO:0003677">
    <property type="term" value="F:DNA binding"/>
    <property type="evidence" value="ECO:0007669"/>
    <property type="project" value="InterPro"/>
</dbReference>
<dbReference type="InterPro" id="IPR025827">
    <property type="entry name" value="Zn_ribbon_recom_dom"/>
</dbReference>
<dbReference type="InterPro" id="IPR011109">
    <property type="entry name" value="DNA_bind_recombinase_dom"/>
</dbReference>
<keyword evidence="5" id="KW-1185">Reference proteome</keyword>
<dbReference type="KEGG" id="dsy:DSY3426"/>
<keyword evidence="1" id="KW-0175">Coiled coil</keyword>
<name>Q24RX7_DESHY</name>
<dbReference type="PANTHER" id="PTHR30461">
    <property type="entry name" value="DNA-INVERTASE FROM LAMBDOID PROPHAGE"/>
    <property type="match status" value="1"/>
</dbReference>
<evidence type="ECO:0000259" key="3">
    <source>
        <dbReference type="PROSITE" id="PS51737"/>
    </source>
</evidence>
<dbReference type="SMART" id="SM00857">
    <property type="entry name" value="Resolvase"/>
    <property type="match status" value="1"/>
</dbReference>
<dbReference type="AlphaFoldDB" id="Q24RX7"/>
<dbReference type="CDD" id="cd00338">
    <property type="entry name" value="Ser_Recombinase"/>
    <property type="match status" value="1"/>
</dbReference>
<feature type="domain" description="Resolvase/invertase-type recombinase catalytic" evidence="2">
    <location>
        <begin position="47"/>
        <end position="195"/>
    </location>
</feature>
<dbReference type="Gene3D" id="3.90.1750.20">
    <property type="entry name" value="Putative Large Serine Recombinase, Chain B, Domain 2"/>
    <property type="match status" value="1"/>
</dbReference>
<dbReference type="Gene3D" id="3.40.50.1390">
    <property type="entry name" value="Resolvase, N-terminal catalytic domain"/>
    <property type="match status" value="1"/>
</dbReference>
<dbReference type="Pfam" id="PF00239">
    <property type="entry name" value="Resolvase"/>
    <property type="match status" value="1"/>
</dbReference>
<dbReference type="PROSITE" id="PS51736">
    <property type="entry name" value="RECOMBINASES_3"/>
    <property type="match status" value="1"/>
</dbReference>
<dbReference type="STRING" id="138119.DSY3426"/>
<dbReference type="Pfam" id="PF13408">
    <property type="entry name" value="Zn_ribbon_recom"/>
    <property type="match status" value="1"/>
</dbReference>
<dbReference type="EMBL" id="AP008230">
    <property type="protein sequence ID" value="BAE85215.1"/>
    <property type="molecule type" value="Genomic_DNA"/>
</dbReference>
<gene>
    <name evidence="4" type="ordered locus">DSY3426</name>
</gene>
<sequence length="566" mass="65427">MLTNAPRLAGKEPTMMRTAAVKKKNISMIPPQPEYDRSIRPQFKALRVAAYCRVSTTQEQQETSYEAQISYYTEKIKSNPNWKFAGIYADDGKSATNTKKRNDFNTMIEDCLAGKIDMVITKSVSRFARNTVDSLQNIRKLKEKNIAVFFEKEGINTLEGSGELLITILSSQAQEESRNLSENTRWGLVRRFEKGIVSINHNKFLGYTKDENGELVIVPEEAKLVRRIFLLYLEGKSLAKICKILESEGIRTVTGLKKWCSGVIYKMLSNEKYMGDVLQQKSYTIDYLNKKRVKNDGIVPQYYIEDDHEAIIPKELFYRVQEEKARRAGLRKTTATRRAKQEKEKSKYSSIYALSDIMICKECGLPYRRQIWSKYGRKSAVWRCENRLKNGTKHCKHSPTLKEEVLQGAVMTAINSVVENQGEFVGAFRENVIRVIGSYSTKNIPTPYDGEIEKLQNQMLALIEENARKGSVTEEFDQQYQGIAMQIKDLKQKKLELARERKQAESIQQRVVDMDAYLKRTTCEVREFDDDLVRRLLQNIRVINDELLEIQFRSGIVMKQRVSYFD</sequence>
<dbReference type="InterPro" id="IPR006119">
    <property type="entry name" value="Resolv_N"/>
</dbReference>
<feature type="coiled-coil region" evidence="1">
    <location>
        <begin position="480"/>
        <end position="510"/>
    </location>
</feature>
<dbReference type="PROSITE" id="PS51737">
    <property type="entry name" value="RECOMBINASE_DNA_BIND"/>
    <property type="match status" value="1"/>
</dbReference>
<dbReference type="InterPro" id="IPR050639">
    <property type="entry name" value="SSR_resolvase"/>
</dbReference>
<dbReference type="Proteomes" id="UP000001946">
    <property type="component" value="Chromosome"/>
</dbReference>
<evidence type="ECO:0000259" key="2">
    <source>
        <dbReference type="PROSITE" id="PS51736"/>
    </source>
</evidence>
<dbReference type="InterPro" id="IPR036162">
    <property type="entry name" value="Resolvase-like_N_sf"/>
</dbReference>
<accession>Q24RX7</accession>
<dbReference type="Pfam" id="PF07508">
    <property type="entry name" value="Recombinase"/>
    <property type="match status" value="1"/>
</dbReference>
<dbReference type="PANTHER" id="PTHR30461:SF23">
    <property type="entry name" value="DNA RECOMBINASE-RELATED"/>
    <property type="match status" value="1"/>
</dbReference>
<proteinExistence type="predicted"/>
<dbReference type="GO" id="GO:0000150">
    <property type="term" value="F:DNA strand exchange activity"/>
    <property type="evidence" value="ECO:0007669"/>
    <property type="project" value="InterPro"/>
</dbReference>
<evidence type="ECO:0000313" key="4">
    <source>
        <dbReference type="EMBL" id="BAE85215.1"/>
    </source>
</evidence>
<evidence type="ECO:0008006" key="6">
    <source>
        <dbReference type="Google" id="ProtNLM"/>
    </source>
</evidence>
<dbReference type="SUPFAM" id="SSF53041">
    <property type="entry name" value="Resolvase-like"/>
    <property type="match status" value="1"/>
</dbReference>